<gene>
    <name evidence="3" type="ORF">GBAR_LOCUS9852</name>
</gene>
<name>A0AA35WCX7_GEOBA</name>
<accession>A0AA35WCX7</accession>
<keyword evidence="4" id="KW-1185">Reference proteome</keyword>
<comment type="caution">
    <text evidence="3">The sequence shown here is derived from an EMBL/GenBank/DDBJ whole genome shotgun (WGS) entry which is preliminary data.</text>
</comment>
<evidence type="ECO:0000313" key="4">
    <source>
        <dbReference type="Proteomes" id="UP001174909"/>
    </source>
</evidence>
<evidence type="ECO:0000259" key="2">
    <source>
        <dbReference type="PROSITE" id="PS50017"/>
    </source>
</evidence>
<sequence length="547" mass="62076">MAEGGFDDKPPITKDVCRECKHQLQDFVNFGTLQKQFEKHGIPLYSFDDVRRELKDNNDEIDCMLYFLTKVDNGFQIFYDSLRETQHSCPKHKLAADILKYTATSEADEKHCQLSIYSEKVYIYKGKKSKFIWDEAGISLSLPEAHCEKDVKLSVKIVNDDLHLPSENQGMPLVSALYKITASDKLPVLATVRIQHCAVVDKENTLMFLIAHGKPPYHFTPLLGGKFPLKKCYGEIDLDEFSILIILQNIRHWNMRFAVHIVYCGDGTADFAVTKNISPHVTAVKEEYHHDTKFYTSEMTCSYSTDAIALSIPENPTKGWKVESIFEPPKIPLTQIHEYQPGKIIPRIKLNMKWLGRTQPREESVNIGVKGGSIDSFKLLCKLPSQLQPQPTPPIPSQNVFFRCDKPTLPLLQRFPKQSGGVINIIQEIEGKKHDLGILILNDESGQITATIETQYRPDQTRITKAILQRWLEGTGRTPQSWATLITVLREVDLNVLAKQIKDNLVQEQDPNHGGPSFIPSASPSGRGKRKRKTDSRSKPATKQRKN</sequence>
<organism evidence="3 4">
    <name type="scientific">Geodia barretti</name>
    <name type="common">Barrett's horny sponge</name>
    <dbReference type="NCBI Taxonomy" id="519541"/>
    <lineage>
        <taxon>Eukaryota</taxon>
        <taxon>Metazoa</taxon>
        <taxon>Porifera</taxon>
        <taxon>Demospongiae</taxon>
        <taxon>Heteroscleromorpha</taxon>
        <taxon>Tetractinellida</taxon>
        <taxon>Astrophorina</taxon>
        <taxon>Geodiidae</taxon>
        <taxon>Geodia</taxon>
    </lineage>
</organism>
<feature type="region of interest" description="Disordered" evidence="1">
    <location>
        <begin position="506"/>
        <end position="547"/>
    </location>
</feature>
<dbReference type="Gene3D" id="1.10.533.10">
    <property type="entry name" value="Death Domain, Fas"/>
    <property type="match status" value="1"/>
</dbReference>
<dbReference type="AlphaFoldDB" id="A0AA35WCX7"/>
<evidence type="ECO:0000256" key="1">
    <source>
        <dbReference type="SAM" id="MobiDB-lite"/>
    </source>
</evidence>
<proteinExistence type="predicted"/>
<dbReference type="PROSITE" id="PS50017">
    <property type="entry name" value="DEATH_DOMAIN"/>
    <property type="match status" value="1"/>
</dbReference>
<feature type="domain" description="Death" evidence="2">
    <location>
        <begin position="452"/>
        <end position="505"/>
    </location>
</feature>
<evidence type="ECO:0000313" key="3">
    <source>
        <dbReference type="EMBL" id="CAI8015954.1"/>
    </source>
</evidence>
<reference evidence="3" key="1">
    <citation type="submission" date="2023-03" db="EMBL/GenBank/DDBJ databases">
        <authorList>
            <person name="Steffen K."/>
            <person name="Cardenas P."/>
        </authorList>
    </citation>
    <scope>NUCLEOTIDE SEQUENCE</scope>
</reference>
<protein>
    <recommendedName>
        <fullName evidence="2">Death domain-containing protein</fullName>
    </recommendedName>
</protein>
<dbReference type="Proteomes" id="UP001174909">
    <property type="component" value="Unassembled WGS sequence"/>
</dbReference>
<dbReference type="InterPro" id="IPR000488">
    <property type="entry name" value="Death_dom"/>
</dbReference>
<feature type="compositionally biased region" description="Basic residues" evidence="1">
    <location>
        <begin position="527"/>
        <end position="547"/>
    </location>
</feature>
<dbReference type="CDD" id="cd01670">
    <property type="entry name" value="Death"/>
    <property type="match status" value="1"/>
</dbReference>
<dbReference type="GO" id="GO:0007165">
    <property type="term" value="P:signal transduction"/>
    <property type="evidence" value="ECO:0007669"/>
    <property type="project" value="InterPro"/>
</dbReference>
<dbReference type="EMBL" id="CASHTH010001483">
    <property type="protein sequence ID" value="CAI8015954.1"/>
    <property type="molecule type" value="Genomic_DNA"/>
</dbReference>
<dbReference type="InterPro" id="IPR011029">
    <property type="entry name" value="DEATH-like_dom_sf"/>
</dbReference>